<dbReference type="AlphaFoldDB" id="A0A4R2JP82"/>
<reference evidence="4 5" key="1">
    <citation type="submission" date="2019-03" db="EMBL/GenBank/DDBJ databases">
        <title>Genomic Encyclopedia of Type Strains, Phase IV (KMG-IV): sequencing the most valuable type-strain genomes for metagenomic binning, comparative biology and taxonomic classification.</title>
        <authorList>
            <person name="Goeker M."/>
        </authorList>
    </citation>
    <scope>NUCLEOTIDE SEQUENCE [LARGE SCALE GENOMIC DNA]</scope>
    <source>
        <strain evidence="4 5">DSM 45934</strain>
    </source>
</reference>
<evidence type="ECO:0000259" key="3">
    <source>
        <dbReference type="PROSITE" id="PS51371"/>
    </source>
</evidence>
<dbReference type="Gene3D" id="3.10.580.10">
    <property type="entry name" value="CBS-domain"/>
    <property type="match status" value="1"/>
</dbReference>
<dbReference type="PROSITE" id="PS51371">
    <property type="entry name" value="CBS"/>
    <property type="match status" value="2"/>
</dbReference>
<dbReference type="InterPro" id="IPR000644">
    <property type="entry name" value="CBS_dom"/>
</dbReference>
<gene>
    <name evidence="4" type="ORF">EV192_10290</name>
</gene>
<keyword evidence="1 2" id="KW-0129">CBS domain</keyword>
<protein>
    <submittedName>
        <fullName evidence="4">CBS domain protein</fullName>
    </submittedName>
</protein>
<dbReference type="Pfam" id="PF00571">
    <property type="entry name" value="CBS"/>
    <property type="match status" value="2"/>
</dbReference>
<dbReference type="SMART" id="SM00116">
    <property type="entry name" value="CBS"/>
    <property type="match status" value="2"/>
</dbReference>
<evidence type="ECO:0000256" key="1">
    <source>
        <dbReference type="ARBA" id="ARBA00023122"/>
    </source>
</evidence>
<keyword evidence="5" id="KW-1185">Reference proteome</keyword>
<sequence>MTAVAARAAELATAPVISIDAEVDALAALRTMQANQIRHLPVLADGQCVGLLGETDLLFGLLTRTRGPLPTTGELCHRPPPTVDDRTSRADVARIMQESGCDALVVFSGQRVVGVLTAVDLVRSLAQEGN</sequence>
<dbReference type="PANTHER" id="PTHR43080:SF2">
    <property type="entry name" value="CBS DOMAIN-CONTAINING PROTEIN"/>
    <property type="match status" value="1"/>
</dbReference>
<name>A0A4R2JP82_9PSEU</name>
<organism evidence="4 5">
    <name type="scientific">Actinocrispum wychmicini</name>
    <dbReference type="NCBI Taxonomy" id="1213861"/>
    <lineage>
        <taxon>Bacteria</taxon>
        <taxon>Bacillati</taxon>
        <taxon>Actinomycetota</taxon>
        <taxon>Actinomycetes</taxon>
        <taxon>Pseudonocardiales</taxon>
        <taxon>Pseudonocardiaceae</taxon>
        <taxon>Actinocrispum</taxon>
    </lineage>
</organism>
<feature type="domain" description="CBS" evidence="3">
    <location>
        <begin position="76"/>
        <end position="130"/>
    </location>
</feature>
<evidence type="ECO:0000256" key="2">
    <source>
        <dbReference type="PROSITE-ProRule" id="PRU00703"/>
    </source>
</evidence>
<dbReference type="InterPro" id="IPR046342">
    <property type="entry name" value="CBS_dom_sf"/>
</dbReference>
<evidence type="ECO:0000313" key="5">
    <source>
        <dbReference type="Proteomes" id="UP000295680"/>
    </source>
</evidence>
<comment type="caution">
    <text evidence="4">The sequence shown here is derived from an EMBL/GenBank/DDBJ whole genome shotgun (WGS) entry which is preliminary data.</text>
</comment>
<dbReference type="SUPFAM" id="SSF54631">
    <property type="entry name" value="CBS-domain pair"/>
    <property type="match status" value="1"/>
</dbReference>
<feature type="domain" description="CBS" evidence="3">
    <location>
        <begin position="12"/>
        <end position="69"/>
    </location>
</feature>
<dbReference type="RefSeq" id="WP_165960298.1">
    <property type="nucleotide sequence ID" value="NZ_SLWS01000002.1"/>
</dbReference>
<proteinExistence type="predicted"/>
<dbReference type="EMBL" id="SLWS01000002">
    <property type="protein sequence ID" value="TCO61953.1"/>
    <property type="molecule type" value="Genomic_DNA"/>
</dbReference>
<evidence type="ECO:0000313" key="4">
    <source>
        <dbReference type="EMBL" id="TCO61953.1"/>
    </source>
</evidence>
<accession>A0A4R2JP82</accession>
<dbReference type="InterPro" id="IPR051257">
    <property type="entry name" value="Diverse_CBS-Domain"/>
</dbReference>
<dbReference type="Proteomes" id="UP000295680">
    <property type="component" value="Unassembled WGS sequence"/>
</dbReference>
<dbReference type="PANTHER" id="PTHR43080">
    <property type="entry name" value="CBS DOMAIN-CONTAINING PROTEIN CBSX3, MITOCHONDRIAL"/>
    <property type="match status" value="1"/>
</dbReference>